<protein>
    <submittedName>
        <fullName evidence="2">Uncharacterized protein</fullName>
    </submittedName>
</protein>
<reference evidence="2 3" key="1">
    <citation type="journal article" date="2024" name="BMC Biol.">
        <title>Comparative genomics of Ascetosporea gives new insight into the evolutionary basis for animal parasitism in Rhizaria.</title>
        <authorList>
            <person name="Hiltunen Thoren M."/>
            <person name="Onut-Brannstrom I."/>
            <person name="Alfjorden A."/>
            <person name="Peckova H."/>
            <person name="Swords F."/>
            <person name="Hooper C."/>
            <person name="Holzer A.S."/>
            <person name="Bass D."/>
            <person name="Burki F."/>
        </authorList>
    </citation>
    <scope>NUCLEOTIDE SEQUENCE [LARGE SCALE GENOMIC DNA]</scope>
    <source>
        <strain evidence="2">20-A016</strain>
    </source>
</reference>
<feature type="compositionally biased region" description="Basic and acidic residues" evidence="1">
    <location>
        <begin position="8"/>
        <end position="25"/>
    </location>
</feature>
<dbReference type="EMBL" id="JBDODL010002551">
    <property type="protein sequence ID" value="MES1922302.1"/>
    <property type="molecule type" value="Genomic_DNA"/>
</dbReference>
<name>A0ABV2ARM7_9EUKA</name>
<keyword evidence="3" id="KW-1185">Reference proteome</keyword>
<proteinExistence type="predicted"/>
<feature type="region of interest" description="Disordered" evidence="1">
    <location>
        <begin position="1"/>
        <end position="25"/>
    </location>
</feature>
<feature type="compositionally biased region" description="Basic and acidic residues" evidence="1">
    <location>
        <begin position="41"/>
        <end position="53"/>
    </location>
</feature>
<dbReference type="Proteomes" id="UP001439008">
    <property type="component" value="Unassembled WGS sequence"/>
</dbReference>
<evidence type="ECO:0000313" key="2">
    <source>
        <dbReference type="EMBL" id="MES1922302.1"/>
    </source>
</evidence>
<feature type="region of interest" description="Disordered" evidence="1">
    <location>
        <begin position="41"/>
        <end position="61"/>
    </location>
</feature>
<organism evidence="2 3">
    <name type="scientific">Bonamia ostreae</name>
    <dbReference type="NCBI Taxonomy" id="126728"/>
    <lineage>
        <taxon>Eukaryota</taxon>
        <taxon>Sar</taxon>
        <taxon>Rhizaria</taxon>
        <taxon>Endomyxa</taxon>
        <taxon>Ascetosporea</taxon>
        <taxon>Haplosporida</taxon>
        <taxon>Bonamia</taxon>
    </lineage>
</organism>
<evidence type="ECO:0000256" key="1">
    <source>
        <dbReference type="SAM" id="MobiDB-lite"/>
    </source>
</evidence>
<gene>
    <name evidence="2" type="ORF">MHBO_003810</name>
</gene>
<comment type="caution">
    <text evidence="2">The sequence shown here is derived from an EMBL/GenBank/DDBJ whole genome shotgun (WGS) entry which is preliminary data.</text>
</comment>
<sequence length="149" mass="16667">MAGDNFAEDVRKKDSKGDEKAKENEIDLLDIELEGGDFTERFQEKDGVDKNDGRASASNSLDLIDSLSPSFDKLQIEGDPKKAAKNLFETENYKTKSSEKDVLAKSQNIADEKLKQMIPGSDLVDLEGLMKRGSKGTFRSKDKKRMNQM</sequence>
<evidence type="ECO:0000313" key="3">
    <source>
        <dbReference type="Proteomes" id="UP001439008"/>
    </source>
</evidence>
<accession>A0ABV2ARM7</accession>